<dbReference type="RefSeq" id="WP_010367227.1">
    <property type="nucleotide sequence ID" value="NZ_AHBZ03000021.1"/>
</dbReference>
<gene>
    <name evidence="2" type="ORF">PCIT_a2985</name>
</gene>
<dbReference type="EMBL" id="AHBZ03000021">
    <property type="protein sequence ID" value="KAF7770038.1"/>
    <property type="molecule type" value="Genomic_DNA"/>
</dbReference>
<name>A0AAD4AHX5_9GAMM</name>
<proteinExistence type="predicted"/>
<dbReference type="AlphaFoldDB" id="A0AAD4AHX5"/>
<keyword evidence="1" id="KW-0472">Membrane</keyword>
<organism evidence="2 3">
    <name type="scientific">Pseudoalteromonas citrea</name>
    <dbReference type="NCBI Taxonomy" id="43655"/>
    <lineage>
        <taxon>Bacteria</taxon>
        <taxon>Pseudomonadati</taxon>
        <taxon>Pseudomonadota</taxon>
        <taxon>Gammaproteobacteria</taxon>
        <taxon>Alteromonadales</taxon>
        <taxon>Pseudoalteromonadaceae</taxon>
        <taxon>Pseudoalteromonas</taxon>
    </lineage>
</organism>
<evidence type="ECO:0000313" key="2">
    <source>
        <dbReference type="EMBL" id="KAF7770038.1"/>
    </source>
</evidence>
<protein>
    <submittedName>
        <fullName evidence="2">Uncharacterized protein</fullName>
    </submittedName>
</protein>
<comment type="caution">
    <text evidence="2">The sequence shown here is derived from an EMBL/GenBank/DDBJ whole genome shotgun (WGS) entry which is preliminary data.</text>
</comment>
<keyword evidence="1" id="KW-0812">Transmembrane</keyword>
<evidence type="ECO:0000256" key="1">
    <source>
        <dbReference type="SAM" id="Phobius"/>
    </source>
</evidence>
<reference evidence="2" key="1">
    <citation type="journal article" date="2012" name="J. Bacteriol.">
        <title>Genome sequences of type strains of seven species of the marine bacterium Pseudoalteromonas.</title>
        <authorList>
            <person name="Xie B.B."/>
            <person name="Shu Y.L."/>
            <person name="Qin Q.L."/>
            <person name="Rong J.C."/>
            <person name="Zhang X.Y."/>
            <person name="Chen X.L."/>
            <person name="Shi M."/>
            <person name="He H.L."/>
            <person name="Zhou B.C."/>
            <person name="Zhang Y.Z."/>
        </authorList>
    </citation>
    <scope>NUCLEOTIDE SEQUENCE</scope>
    <source>
        <strain evidence="2">DSM 8771</strain>
    </source>
</reference>
<sequence>MMILIYLLLCLFIAFIGSNKKLGFWGYFFSSILLTPLVGLLLVVVSEKKQQTV</sequence>
<accession>A0AAD4AHX5</accession>
<evidence type="ECO:0000313" key="3">
    <source>
        <dbReference type="Proteomes" id="UP000016487"/>
    </source>
</evidence>
<keyword evidence="1" id="KW-1133">Transmembrane helix</keyword>
<reference evidence="2" key="2">
    <citation type="submission" date="2015-03" db="EMBL/GenBank/DDBJ databases">
        <title>Genome sequence of Pseudoalteromonas citrea.</title>
        <authorList>
            <person name="Xie B.-B."/>
            <person name="Rong J.-C."/>
            <person name="Qin Q.-L."/>
            <person name="Zhang Y.-Z."/>
        </authorList>
    </citation>
    <scope>NUCLEOTIDE SEQUENCE</scope>
    <source>
        <strain evidence="2">DSM 8771</strain>
    </source>
</reference>
<dbReference type="Proteomes" id="UP000016487">
    <property type="component" value="Unassembled WGS sequence"/>
</dbReference>
<feature type="transmembrane region" description="Helical" evidence="1">
    <location>
        <begin position="27"/>
        <end position="45"/>
    </location>
</feature>